<proteinExistence type="predicted"/>
<dbReference type="SUPFAM" id="SSF51206">
    <property type="entry name" value="cAMP-binding domain-like"/>
    <property type="match status" value="2"/>
</dbReference>
<dbReference type="Proteomes" id="UP000009168">
    <property type="component" value="Unassembled WGS sequence"/>
</dbReference>
<dbReference type="InterPro" id="IPR018488">
    <property type="entry name" value="cNMP-bd_CS"/>
</dbReference>
<evidence type="ECO:0000313" key="4">
    <source>
        <dbReference type="Proteomes" id="UP000009168"/>
    </source>
</evidence>
<dbReference type="GO" id="GO:0004862">
    <property type="term" value="F:cAMP-dependent protein kinase inhibitor activity"/>
    <property type="evidence" value="ECO:0007669"/>
    <property type="project" value="TreeGrafter"/>
</dbReference>
<dbReference type="SMART" id="SM00100">
    <property type="entry name" value="cNMP"/>
    <property type="match status" value="2"/>
</dbReference>
<dbReference type="KEGG" id="tet:TTHERM_00526710"/>
<dbReference type="EMBL" id="GG662209">
    <property type="protein sequence ID" value="EAS07840.2"/>
    <property type="molecule type" value="Genomic_DNA"/>
</dbReference>
<dbReference type="GO" id="GO:0005952">
    <property type="term" value="C:cAMP-dependent protein kinase complex"/>
    <property type="evidence" value="ECO:0007669"/>
    <property type="project" value="InterPro"/>
</dbReference>
<accession>I7M4Q3</accession>
<dbReference type="GO" id="GO:0005829">
    <property type="term" value="C:cytosol"/>
    <property type="evidence" value="ECO:0007669"/>
    <property type="project" value="TreeGrafter"/>
</dbReference>
<evidence type="ECO:0000259" key="2">
    <source>
        <dbReference type="PROSITE" id="PS50042"/>
    </source>
</evidence>
<organism evidence="3 4">
    <name type="scientific">Tetrahymena thermophila (strain SB210)</name>
    <dbReference type="NCBI Taxonomy" id="312017"/>
    <lineage>
        <taxon>Eukaryota</taxon>
        <taxon>Sar</taxon>
        <taxon>Alveolata</taxon>
        <taxon>Ciliophora</taxon>
        <taxon>Intramacronucleata</taxon>
        <taxon>Oligohymenophorea</taxon>
        <taxon>Hymenostomatida</taxon>
        <taxon>Tetrahymenina</taxon>
        <taxon>Tetrahymenidae</taxon>
        <taxon>Tetrahymena</taxon>
    </lineage>
</organism>
<reference evidence="4" key="1">
    <citation type="journal article" date="2006" name="PLoS Biol.">
        <title>Macronuclear genome sequence of the ciliate Tetrahymena thermophila, a model eukaryote.</title>
        <authorList>
            <person name="Eisen J.A."/>
            <person name="Coyne R.S."/>
            <person name="Wu M."/>
            <person name="Wu D."/>
            <person name="Thiagarajan M."/>
            <person name="Wortman J.R."/>
            <person name="Badger J.H."/>
            <person name="Ren Q."/>
            <person name="Amedeo P."/>
            <person name="Jones K.M."/>
            <person name="Tallon L.J."/>
            <person name="Delcher A.L."/>
            <person name="Salzberg S.L."/>
            <person name="Silva J.C."/>
            <person name="Haas B.J."/>
            <person name="Majoros W.H."/>
            <person name="Farzad M."/>
            <person name="Carlton J.M."/>
            <person name="Smith R.K. Jr."/>
            <person name="Garg J."/>
            <person name="Pearlman R.E."/>
            <person name="Karrer K.M."/>
            <person name="Sun L."/>
            <person name="Manning G."/>
            <person name="Elde N.C."/>
            <person name="Turkewitz A.P."/>
            <person name="Asai D.J."/>
            <person name="Wilkes D.E."/>
            <person name="Wang Y."/>
            <person name="Cai H."/>
            <person name="Collins K."/>
            <person name="Stewart B.A."/>
            <person name="Lee S.R."/>
            <person name="Wilamowska K."/>
            <person name="Weinberg Z."/>
            <person name="Ruzzo W.L."/>
            <person name="Wloga D."/>
            <person name="Gaertig J."/>
            <person name="Frankel J."/>
            <person name="Tsao C.-C."/>
            <person name="Gorovsky M.A."/>
            <person name="Keeling P.J."/>
            <person name="Waller R.F."/>
            <person name="Patron N.J."/>
            <person name="Cherry J.M."/>
            <person name="Stover N.A."/>
            <person name="Krieger C.J."/>
            <person name="del Toro C."/>
            <person name="Ryder H.F."/>
            <person name="Williamson S.C."/>
            <person name="Barbeau R.A."/>
            <person name="Hamilton E.P."/>
            <person name="Orias E."/>
        </authorList>
    </citation>
    <scope>NUCLEOTIDE SEQUENCE [LARGE SCALE GENOMIC DNA]</scope>
    <source>
        <strain evidence="4">SB210</strain>
    </source>
</reference>
<feature type="region of interest" description="Disordered" evidence="1">
    <location>
        <begin position="420"/>
        <end position="448"/>
    </location>
</feature>
<dbReference type="InterPro" id="IPR050503">
    <property type="entry name" value="cAMP-dep_PK_reg_su-like"/>
</dbReference>
<dbReference type="STRING" id="312017.I7M4Q3"/>
<feature type="domain" description="Cyclic nucleotide-binding" evidence="2">
    <location>
        <begin position="38"/>
        <end position="191"/>
    </location>
</feature>
<dbReference type="InterPro" id="IPR014710">
    <property type="entry name" value="RmlC-like_jellyroll"/>
</dbReference>
<dbReference type="GO" id="GO:0030552">
    <property type="term" value="F:cAMP binding"/>
    <property type="evidence" value="ECO:0007669"/>
    <property type="project" value="TreeGrafter"/>
</dbReference>
<sequence length="678" mass="79309">MSIDLNKLKRLFKKSQNGKSGCSKIKEMLEQFTFFKNIQKKINPQKYDELINELSLVEYKKYQKVFSYGDMGRKFYVILQGSVFIITPDNTSFSFDKQEQKEIDYSFLENQDDKEIYEQMIKLYSNMKIVSVLKQDSTFGEVALRSNVPRTATVICREECTLIAINVDVYNSIVEEYYSALYEEDISFLQRFPFLQGWEKAHITNLIRYVRRVQCFGNQVIYNIGDPVEKIYLIKHGEFEIYQTDKTLLNKTEDYQEPDELDDLNMLRRKQKKEQLCRSAILSDYCSFGIEEIGSQQTKRLNKVVCTSSEALLYVIDKNSYFNVMQDRKLIKDLATENNTKQIWREKHGEERKVLLKGFYSPKMSLQQESLSFNHLANQELSHKNENDNTFAGKAKPPKQRYSLQLTNRASIQHFQMQMQKNQTSEFNFSSQASTNHLQNENHSENKQNSLHKLPQFQNKSKQQLSTSKLPQINSIKEIDINNIQDNYFLPQTTSNISQSKLNLKPRGSAFVSSSNSKIIETNNNNNSQRSLTVNHRPRFSNEDAQLNERPLLDCYVNAMLKKTMISSNQKSHKVFTQKEFFATIRKTQEKKRFCTPNQEGKNYIYSLHKQKDNPSEIKPHSNMKELHGGIEGVLGDLLNDQKVKQDLNNIKATFLHEQRMSQNNNQLLRKFTANYNL</sequence>
<evidence type="ECO:0000313" key="3">
    <source>
        <dbReference type="EMBL" id="EAS07840.2"/>
    </source>
</evidence>
<dbReference type="PANTHER" id="PTHR11635:SF152">
    <property type="entry name" value="CAMP-DEPENDENT PROTEIN KINASE TYPE I REGULATORY SUBUNIT-RELATED"/>
    <property type="match status" value="1"/>
</dbReference>
<evidence type="ECO:0000256" key="1">
    <source>
        <dbReference type="SAM" id="MobiDB-lite"/>
    </source>
</evidence>
<dbReference type="AlphaFoldDB" id="I7M4Q3"/>
<dbReference type="RefSeq" id="XP_001028082.2">
    <property type="nucleotide sequence ID" value="XM_001028082.3"/>
</dbReference>
<dbReference type="InterPro" id="IPR000595">
    <property type="entry name" value="cNMP-bd_dom"/>
</dbReference>
<name>I7M4Q3_TETTS</name>
<feature type="domain" description="Cyclic nucleotide-binding" evidence="2">
    <location>
        <begin position="194"/>
        <end position="342"/>
    </location>
</feature>
<dbReference type="Gene3D" id="2.60.120.10">
    <property type="entry name" value="Jelly Rolls"/>
    <property type="match status" value="2"/>
</dbReference>
<feature type="compositionally biased region" description="Polar residues" evidence="1">
    <location>
        <begin position="420"/>
        <end position="439"/>
    </location>
</feature>
<dbReference type="InterPro" id="IPR018490">
    <property type="entry name" value="cNMP-bd_dom_sf"/>
</dbReference>
<dbReference type="CDD" id="cd00038">
    <property type="entry name" value="CAP_ED"/>
    <property type="match status" value="1"/>
</dbReference>
<gene>
    <name evidence="3" type="ORF">TTHERM_00526710</name>
</gene>
<dbReference type="PROSITE" id="PS00889">
    <property type="entry name" value="CNMP_BINDING_2"/>
    <property type="match status" value="1"/>
</dbReference>
<dbReference type="GO" id="GO:0034236">
    <property type="term" value="F:protein kinase A catalytic subunit binding"/>
    <property type="evidence" value="ECO:0007669"/>
    <property type="project" value="TreeGrafter"/>
</dbReference>
<dbReference type="PANTHER" id="PTHR11635">
    <property type="entry name" value="CAMP-DEPENDENT PROTEIN KINASE REGULATORY CHAIN"/>
    <property type="match status" value="1"/>
</dbReference>
<dbReference type="InParanoid" id="I7M4Q3"/>
<dbReference type="OrthoDB" id="166212at2759"/>
<keyword evidence="4" id="KW-1185">Reference proteome</keyword>
<dbReference type="GeneID" id="7839238"/>
<protein>
    <submittedName>
        <fullName evidence="3">Cyclic nucleotide-binding domain protein</fullName>
    </submittedName>
</protein>
<dbReference type="PROSITE" id="PS50042">
    <property type="entry name" value="CNMP_BINDING_3"/>
    <property type="match status" value="2"/>
</dbReference>